<comment type="caution">
    <text evidence="2">The sequence shown here is derived from an EMBL/GenBank/DDBJ whole genome shotgun (WGS) entry which is preliminary data.</text>
</comment>
<gene>
    <name evidence="2" type="ORF">G5C65_35320</name>
</gene>
<dbReference type="PRINTS" id="PR00364">
    <property type="entry name" value="DISEASERSIST"/>
</dbReference>
<dbReference type="EMBL" id="JAAKZZ010000767">
    <property type="protein sequence ID" value="NGO73512.1"/>
    <property type="molecule type" value="Genomic_DNA"/>
</dbReference>
<dbReference type="SUPFAM" id="SSF48452">
    <property type="entry name" value="TPR-like"/>
    <property type="match status" value="1"/>
</dbReference>
<feature type="domain" description="ORC1/DEAH AAA+ ATPase" evidence="1">
    <location>
        <begin position="33"/>
        <end position="124"/>
    </location>
</feature>
<dbReference type="RefSeq" id="WP_165303145.1">
    <property type="nucleotide sequence ID" value="NZ_JAAKZZ010000767.1"/>
</dbReference>
<dbReference type="Gene3D" id="1.25.40.10">
    <property type="entry name" value="Tetratricopeptide repeat domain"/>
    <property type="match status" value="1"/>
</dbReference>
<dbReference type="InterPro" id="IPR027417">
    <property type="entry name" value="P-loop_NTPase"/>
</dbReference>
<evidence type="ECO:0000313" key="2">
    <source>
        <dbReference type="EMBL" id="NGO73512.1"/>
    </source>
</evidence>
<evidence type="ECO:0000313" key="3">
    <source>
        <dbReference type="Proteomes" id="UP000477722"/>
    </source>
</evidence>
<dbReference type="PANTHER" id="PTHR47691">
    <property type="entry name" value="REGULATOR-RELATED"/>
    <property type="match status" value="1"/>
</dbReference>
<feature type="non-terminal residue" evidence="2">
    <location>
        <position position="1"/>
    </location>
</feature>
<dbReference type="GO" id="GO:0016887">
    <property type="term" value="F:ATP hydrolysis activity"/>
    <property type="evidence" value="ECO:0007669"/>
    <property type="project" value="InterPro"/>
</dbReference>
<dbReference type="Proteomes" id="UP000477722">
    <property type="component" value="Unassembled WGS sequence"/>
</dbReference>
<accession>A0A6G4X8N1</accession>
<dbReference type="Gene3D" id="3.40.50.300">
    <property type="entry name" value="P-loop containing nucleotide triphosphate hydrolases"/>
    <property type="match status" value="1"/>
</dbReference>
<dbReference type="InterPro" id="IPR011990">
    <property type="entry name" value="TPR-like_helical_dom_sf"/>
</dbReference>
<reference evidence="2 3" key="1">
    <citation type="submission" date="2020-02" db="EMBL/GenBank/DDBJ databases">
        <title>Whole-genome analyses of novel actinobacteria.</title>
        <authorList>
            <person name="Sahin N."/>
            <person name="Tatar D."/>
        </authorList>
    </citation>
    <scope>NUCLEOTIDE SEQUENCE [LARGE SCALE GENOMIC DNA]</scope>
    <source>
        <strain evidence="2 3">SB3404</strain>
    </source>
</reference>
<dbReference type="AlphaFoldDB" id="A0A6G4X8N1"/>
<dbReference type="PANTHER" id="PTHR47691:SF3">
    <property type="entry name" value="HTH-TYPE TRANSCRIPTIONAL REGULATOR RV0890C-RELATED"/>
    <property type="match status" value="1"/>
</dbReference>
<organism evidence="2 3">
    <name type="scientific">Streptomyces boncukensis</name>
    <dbReference type="NCBI Taxonomy" id="2711219"/>
    <lineage>
        <taxon>Bacteria</taxon>
        <taxon>Bacillati</taxon>
        <taxon>Actinomycetota</taxon>
        <taxon>Actinomycetes</taxon>
        <taxon>Kitasatosporales</taxon>
        <taxon>Streptomycetaceae</taxon>
        <taxon>Streptomyces</taxon>
    </lineage>
</organism>
<dbReference type="InterPro" id="IPR049945">
    <property type="entry name" value="AAA_22"/>
</dbReference>
<keyword evidence="3" id="KW-1185">Reference proteome</keyword>
<evidence type="ECO:0000259" key="1">
    <source>
        <dbReference type="Pfam" id="PF13401"/>
    </source>
</evidence>
<dbReference type="SUPFAM" id="SSF52540">
    <property type="entry name" value="P-loop containing nucleoside triphosphate hydrolases"/>
    <property type="match status" value="1"/>
</dbReference>
<sequence>ARAAGPGNLRAPLHGLIGRDGECRRARERLAEGRLVTLVGPGGVGKTRLATAVAAQVRAPGGIWVAELAAAASQDDVAATVGAALGLRATGLSTRDPLSRLTDALGGAAALLVLDNCEHVIEAAAWLAEELLGRCPGLRVLATGREPLGITGELLVPVLPLDPGAAVELFTERARAVRPGFALTDGSAHLVAGLCQRLDGLPLAIELAAARLRTLPLEWLAARLDDRFALLTGGSRTAQPRHQALSSVVAWSWDLLSEAERGTARRLAAFAGGFTPEAAEWLDAAPDPLVEKSLVQFDGGRYRMLETIREFVREHTDDPRAARAAHAAYFRDLAEEAEPWLRAAGQLRWLERLTPERANFLAALDFSCGAEDAETAVRLASALGPFWAIRGEYTEAAAWLGAALRLPGKAPEPVRASATAQYLFFAWLCADTATAREATWLPEPTDPLSEGLVALVHGETEAGLAALGVVPDHPWKQGMYALVRSLLHGQASAASDSHRELLTAADGFRTAGDRWGLATTLTYAAITASSHGDFAGAMAAIEEALKAAGDLGSDMYQRVWRSSILLGAGATDRARAELTGVVAADSGLPGALASLTLADLTRHDGDPEAAECLLNGTPDAVGRGHQMVRVMLWSARGRLALHRGHCDEARGYLQEAVAVGREAPGMGMIAHAAVGAAMLAIRHGGQEGLEAAALLIGVAARWASGGCDLDARRLDGELRELLGESAYTAAFERGRDLDRAEALALVSDHVLR</sequence>
<protein>
    <submittedName>
        <fullName evidence="2">AAA family ATPase</fullName>
    </submittedName>
</protein>
<name>A0A6G4X8N1_9ACTN</name>
<proteinExistence type="predicted"/>
<dbReference type="Pfam" id="PF13401">
    <property type="entry name" value="AAA_22"/>
    <property type="match status" value="1"/>
</dbReference>